<accession>A0ABP8ZY79</accession>
<comment type="caution">
    <text evidence="1">The sequence shown here is derived from an EMBL/GenBank/DDBJ whole genome shotgun (WGS) entry which is preliminary data.</text>
</comment>
<organism evidence="1 2">
    <name type="scientific">Streptomyces sanyensis</name>
    <dbReference type="NCBI Taxonomy" id="568869"/>
    <lineage>
        <taxon>Bacteria</taxon>
        <taxon>Bacillati</taxon>
        <taxon>Actinomycetota</taxon>
        <taxon>Actinomycetes</taxon>
        <taxon>Kitasatosporales</taxon>
        <taxon>Streptomycetaceae</taxon>
        <taxon>Streptomyces</taxon>
    </lineage>
</organism>
<reference evidence="2" key="1">
    <citation type="journal article" date="2019" name="Int. J. Syst. Evol. Microbiol.">
        <title>The Global Catalogue of Microorganisms (GCM) 10K type strain sequencing project: providing services to taxonomists for standard genome sequencing and annotation.</title>
        <authorList>
            <consortium name="The Broad Institute Genomics Platform"/>
            <consortium name="The Broad Institute Genome Sequencing Center for Infectious Disease"/>
            <person name="Wu L."/>
            <person name="Ma J."/>
        </authorList>
    </citation>
    <scope>NUCLEOTIDE SEQUENCE [LARGE SCALE GENOMIC DNA]</scope>
    <source>
        <strain evidence="2">JCM 18324</strain>
    </source>
</reference>
<keyword evidence="2" id="KW-1185">Reference proteome</keyword>
<dbReference type="RefSeq" id="WP_345610461.1">
    <property type="nucleotide sequence ID" value="NZ_BAABJV010000002.1"/>
</dbReference>
<name>A0ABP8ZY79_9ACTN</name>
<proteinExistence type="predicted"/>
<sequence length="182" mass="19900">MPADRDGARAAGAGPADFVDATLFMGMHSKDDTVRAAAKTFFARRLAAGEAGRVVMSWEQVGRCDDLVWGYGRSVQDDYYPFMDVLHTDLAIDRIGYDEDDVRRAFTTPELDGLPAHERLLLAQVVGRGGRLYTASPRLSRLTGLPVAPVAAAAAGEEESFPEPLERLYRRSLVLTVVSEDL</sequence>
<dbReference type="Pfam" id="PF19689">
    <property type="entry name" value="DUF6190"/>
    <property type="match status" value="1"/>
</dbReference>
<dbReference type="InterPro" id="IPR045685">
    <property type="entry name" value="DUF6190"/>
</dbReference>
<dbReference type="Proteomes" id="UP001501147">
    <property type="component" value="Unassembled WGS sequence"/>
</dbReference>
<protein>
    <submittedName>
        <fullName evidence="1">DUF6190 family protein</fullName>
    </submittedName>
</protein>
<evidence type="ECO:0000313" key="1">
    <source>
        <dbReference type="EMBL" id="GAA4767835.1"/>
    </source>
</evidence>
<dbReference type="EMBL" id="BAABJV010000002">
    <property type="protein sequence ID" value="GAA4767835.1"/>
    <property type="molecule type" value="Genomic_DNA"/>
</dbReference>
<evidence type="ECO:0000313" key="2">
    <source>
        <dbReference type="Proteomes" id="UP001501147"/>
    </source>
</evidence>
<gene>
    <name evidence="1" type="ORF">GCM10023329_12950</name>
</gene>